<sequence length="136" mass="15802">MCETSMILDKVLHVVNRKTGKITKNGETKHLNLRIGDTAFVRMIPKIELPLAVEKFAEYPSLGRIMVLTNKSERSPSGRRPVQQIPLQYRPVKQAPLQRGRSEKRRKRGEVGINHLKIEQFLLKERVRNNKHNEIE</sequence>
<protein>
    <submittedName>
        <fullName evidence="1">Uncharacterized protein</fullName>
    </submittedName>
</protein>
<name>A0ACB8YF11_9ASTR</name>
<proteinExistence type="predicted"/>
<organism evidence="1 2">
    <name type="scientific">Smallanthus sonchifolius</name>
    <dbReference type="NCBI Taxonomy" id="185202"/>
    <lineage>
        <taxon>Eukaryota</taxon>
        <taxon>Viridiplantae</taxon>
        <taxon>Streptophyta</taxon>
        <taxon>Embryophyta</taxon>
        <taxon>Tracheophyta</taxon>
        <taxon>Spermatophyta</taxon>
        <taxon>Magnoliopsida</taxon>
        <taxon>eudicotyledons</taxon>
        <taxon>Gunneridae</taxon>
        <taxon>Pentapetalae</taxon>
        <taxon>asterids</taxon>
        <taxon>campanulids</taxon>
        <taxon>Asterales</taxon>
        <taxon>Asteraceae</taxon>
        <taxon>Asteroideae</taxon>
        <taxon>Heliantheae alliance</taxon>
        <taxon>Millerieae</taxon>
        <taxon>Smallanthus</taxon>
    </lineage>
</organism>
<reference evidence="1 2" key="2">
    <citation type="journal article" date="2022" name="Mol. Ecol. Resour.">
        <title>The genomes of chicory, endive, great burdock and yacon provide insights into Asteraceae paleo-polyploidization history and plant inulin production.</title>
        <authorList>
            <person name="Fan W."/>
            <person name="Wang S."/>
            <person name="Wang H."/>
            <person name="Wang A."/>
            <person name="Jiang F."/>
            <person name="Liu H."/>
            <person name="Zhao H."/>
            <person name="Xu D."/>
            <person name="Zhang Y."/>
        </authorList>
    </citation>
    <scope>NUCLEOTIDE SEQUENCE [LARGE SCALE GENOMIC DNA]</scope>
    <source>
        <strain evidence="2">cv. Yunnan</strain>
        <tissue evidence="1">Leaves</tissue>
    </source>
</reference>
<comment type="caution">
    <text evidence="1">The sequence shown here is derived from an EMBL/GenBank/DDBJ whole genome shotgun (WGS) entry which is preliminary data.</text>
</comment>
<evidence type="ECO:0000313" key="1">
    <source>
        <dbReference type="EMBL" id="KAI3683786.1"/>
    </source>
</evidence>
<gene>
    <name evidence="1" type="ORF">L1987_84301</name>
</gene>
<dbReference type="Proteomes" id="UP001056120">
    <property type="component" value="Linkage Group LG28"/>
</dbReference>
<accession>A0ACB8YF11</accession>
<reference evidence="2" key="1">
    <citation type="journal article" date="2022" name="Mol. Ecol. Resour.">
        <title>The genomes of chicory, endive, great burdock and yacon provide insights into Asteraceae palaeo-polyploidization history and plant inulin production.</title>
        <authorList>
            <person name="Fan W."/>
            <person name="Wang S."/>
            <person name="Wang H."/>
            <person name="Wang A."/>
            <person name="Jiang F."/>
            <person name="Liu H."/>
            <person name="Zhao H."/>
            <person name="Xu D."/>
            <person name="Zhang Y."/>
        </authorList>
    </citation>
    <scope>NUCLEOTIDE SEQUENCE [LARGE SCALE GENOMIC DNA]</scope>
    <source>
        <strain evidence="2">cv. Yunnan</strain>
    </source>
</reference>
<dbReference type="EMBL" id="CM042045">
    <property type="protein sequence ID" value="KAI3683786.1"/>
    <property type="molecule type" value="Genomic_DNA"/>
</dbReference>
<keyword evidence="2" id="KW-1185">Reference proteome</keyword>
<evidence type="ECO:0000313" key="2">
    <source>
        <dbReference type="Proteomes" id="UP001056120"/>
    </source>
</evidence>